<organism evidence="1 2">
    <name type="scientific">Eiseniibacteriota bacterium</name>
    <dbReference type="NCBI Taxonomy" id="2212470"/>
    <lineage>
        <taxon>Bacteria</taxon>
        <taxon>Candidatus Eiseniibacteriota</taxon>
    </lineage>
</organism>
<comment type="caution">
    <text evidence="1">The sequence shown here is derived from an EMBL/GenBank/DDBJ whole genome shotgun (WGS) entry which is preliminary data.</text>
</comment>
<evidence type="ECO:0000313" key="2">
    <source>
        <dbReference type="Proteomes" id="UP000697710"/>
    </source>
</evidence>
<gene>
    <name evidence="1" type="ORF">KC729_00060</name>
</gene>
<reference evidence="1" key="2">
    <citation type="journal article" date="2021" name="Microbiome">
        <title>Successional dynamics and alternative stable states in a saline activated sludge microbial community over 9 years.</title>
        <authorList>
            <person name="Wang Y."/>
            <person name="Ye J."/>
            <person name="Ju F."/>
            <person name="Liu L."/>
            <person name="Boyd J.A."/>
            <person name="Deng Y."/>
            <person name="Parks D.H."/>
            <person name="Jiang X."/>
            <person name="Yin X."/>
            <person name="Woodcroft B.J."/>
            <person name="Tyson G.W."/>
            <person name="Hugenholtz P."/>
            <person name="Polz M.F."/>
            <person name="Zhang T."/>
        </authorList>
    </citation>
    <scope>NUCLEOTIDE SEQUENCE</scope>
    <source>
        <strain evidence="1">HKST-UBA01</strain>
    </source>
</reference>
<dbReference type="EMBL" id="JAGQHR010000001">
    <property type="protein sequence ID" value="MCA9726043.1"/>
    <property type="molecule type" value="Genomic_DNA"/>
</dbReference>
<sequence length="86" mass="9690">MILLPGQIVPPPPPPIPNRVPIDCECGKRSVVPKVALDKAGNTIRCPWCDSDWIVRHYTNLLTGKVTVHLAKRRLDDIWLPEGFVR</sequence>
<proteinExistence type="predicted"/>
<name>A0A956RMG9_UNCEI</name>
<evidence type="ECO:0000313" key="1">
    <source>
        <dbReference type="EMBL" id="MCA9726043.1"/>
    </source>
</evidence>
<reference evidence="1" key="1">
    <citation type="submission" date="2020-04" db="EMBL/GenBank/DDBJ databases">
        <authorList>
            <person name="Zhang T."/>
        </authorList>
    </citation>
    <scope>NUCLEOTIDE SEQUENCE</scope>
    <source>
        <strain evidence="1">HKST-UBA01</strain>
    </source>
</reference>
<protein>
    <submittedName>
        <fullName evidence="1">Uncharacterized protein</fullName>
    </submittedName>
</protein>
<accession>A0A956RMG9</accession>
<dbReference type="AlphaFoldDB" id="A0A956RMG9"/>
<dbReference type="Proteomes" id="UP000697710">
    <property type="component" value="Unassembled WGS sequence"/>
</dbReference>